<sequence>MANRVVNGIVNGVVNDMANDVANSVTNGVANNVANGVANNVTNGMANGAFQHHTVFAERSADFFVNTVCMVNGVANGVANNVTNGMANGAFQHGEWRGDGVVNGVTNNVMNGMVNNVENGMANGAFLSQETIVKGVSLLDGTWIKFQDAKLKSWDKMEEMSTLDNIFLRLRLTDVPLISTNTDRFFPANTSAAF</sequence>
<name>A0A9P5P1Q0_9AGAR</name>
<dbReference type="EMBL" id="JADNRY010000746">
    <property type="protein sequence ID" value="KAF9028078.1"/>
    <property type="molecule type" value="Genomic_DNA"/>
</dbReference>
<keyword evidence="2" id="KW-1185">Reference proteome</keyword>
<organism evidence="1 2">
    <name type="scientific">Rhodocollybia butyracea</name>
    <dbReference type="NCBI Taxonomy" id="206335"/>
    <lineage>
        <taxon>Eukaryota</taxon>
        <taxon>Fungi</taxon>
        <taxon>Dikarya</taxon>
        <taxon>Basidiomycota</taxon>
        <taxon>Agaricomycotina</taxon>
        <taxon>Agaricomycetes</taxon>
        <taxon>Agaricomycetidae</taxon>
        <taxon>Agaricales</taxon>
        <taxon>Marasmiineae</taxon>
        <taxon>Omphalotaceae</taxon>
        <taxon>Rhodocollybia</taxon>
    </lineage>
</organism>
<reference evidence="1" key="1">
    <citation type="submission" date="2020-11" db="EMBL/GenBank/DDBJ databases">
        <authorList>
            <consortium name="DOE Joint Genome Institute"/>
            <person name="Ahrendt S."/>
            <person name="Riley R."/>
            <person name="Andreopoulos W."/>
            <person name="Labutti K."/>
            <person name="Pangilinan J."/>
            <person name="Ruiz-Duenas F.J."/>
            <person name="Barrasa J.M."/>
            <person name="Sanchez-Garcia M."/>
            <person name="Camarero S."/>
            <person name="Miyauchi S."/>
            <person name="Serrano A."/>
            <person name="Linde D."/>
            <person name="Babiker R."/>
            <person name="Drula E."/>
            <person name="Ayuso-Fernandez I."/>
            <person name="Pacheco R."/>
            <person name="Padilla G."/>
            <person name="Ferreira P."/>
            <person name="Barriuso J."/>
            <person name="Kellner H."/>
            <person name="Castanera R."/>
            <person name="Alfaro M."/>
            <person name="Ramirez L."/>
            <person name="Pisabarro A.G."/>
            <person name="Kuo A."/>
            <person name="Tritt A."/>
            <person name="Lipzen A."/>
            <person name="He G."/>
            <person name="Yan M."/>
            <person name="Ng V."/>
            <person name="Cullen D."/>
            <person name="Martin F."/>
            <person name="Rosso M.-N."/>
            <person name="Henrissat B."/>
            <person name="Hibbett D."/>
            <person name="Martinez A.T."/>
            <person name="Grigoriev I.V."/>
        </authorList>
    </citation>
    <scope>NUCLEOTIDE SEQUENCE</scope>
    <source>
        <strain evidence="1">AH 40177</strain>
    </source>
</reference>
<accession>A0A9P5P1Q0</accession>
<protein>
    <submittedName>
        <fullName evidence="1">Uncharacterized protein</fullName>
    </submittedName>
</protein>
<evidence type="ECO:0000313" key="2">
    <source>
        <dbReference type="Proteomes" id="UP000772434"/>
    </source>
</evidence>
<gene>
    <name evidence="1" type="ORF">BDP27DRAFT_1375824</name>
</gene>
<evidence type="ECO:0000313" key="1">
    <source>
        <dbReference type="EMBL" id="KAF9028078.1"/>
    </source>
</evidence>
<dbReference type="AlphaFoldDB" id="A0A9P5P1Q0"/>
<dbReference type="Proteomes" id="UP000772434">
    <property type="component" value="Unassembled WGS sequence"/>
</dbReference>
<comment type="caution">
    <text evidence="1">The sequence shown here is derived from an EMBL/GenBank/DDBJ whole genome shotgun (WGS) entry which is preliminary data.</text>
</comment>
<proteinExistence type="predicted"/>